<gene>
    <name evidence="1" type="ORF">E4T88_04255</name>
</gene>
<accession>A0A4Y9ITZ3</accession>
<proteinExistence type="predicted"/>
<dbReference type="PANTHER" id="PTHR37835:SF1">
    <property type="entry name" value="ALPHA-CLOSTRIPAIN"/>
    <property type="match status" value="1"/>
</dbReference>
<comment type="caution">
    <text evidence="1">The sequence shown here is derived from an EMBL/GenBank/DDBJ whole genome shotgun (WGS) entry which is preliminary data.</text>
</comment>
<name>A0A4Y9ITZ3_9BACT</name>
<dbReference type="InterPro" id="IPR005077">
    <property type="entry name" value="Peptidase_C11"/>
</dbReference>
<reference evidence="1 2" key="1">
    <citation type="submission" date="2019-03" db="EMBL/GenBank/DDBJ databases">
        <title>Diversity of the mouse oral microbiome.</title>
        <authorList>
            <person name="Joseph S."/>
            <person name="Aduse-Opoku J."/>
            <person name="Curtis M."/>
            <person name="Wade W."/>
            <person name="Hashim A."/>
        </authorList>
    </citation>
    <scope>NUCLEOTIDE SEQUENCE [LARGE SCALE GENOMIC DNA]</scope>
    <source>
        <strain evidence="1 2">P11</strain>
    </source>
</reference>
<dbReference type="RefSeq" id="WP_135104219.1">
    <property type="nucleotide sequence ID" value="NZ_JADGKW010000001.1"/>
</dbReference>
<dbReference type="AlphaFoldDB" id="A0A4Y9ITZ3"/>
<dbReference type="EMBL" id="SPPK01000001">
    <property type="protein sequence ID" value="TFU91204.1"/>
    <property type="molecule type" value="Genomic_DNA"/>
</dbReference>
<dbReference type="PROSITE" id="PS51257">
    <property type="entry name" value="PROKAR_LIPOPROTEIN"/>
    <property type="match status" value="1"/>
</dbReference>
<dbReference type="PANTHER" id="PTHR37835">
    <property type="entry name" value="ALPHA-CLOSTRIPAIN"/>
    <property type="match status" value="1"/>
</dbReference>
<sequence length="377" mass="42885">MKTIIKIALIIFSGIFFVSCEKDENTSVVTSNKHVILLYLGGDNNLSSETYQKIEAIRQGWKGSADKKLLIYTDSADTTPSLIEIATENGQNIKKTIYNYNEENSASKETLSRVIKEVTSLYPSSSYGLIIFSHASGWLPQATLTSPRSIIMDKKHEMELVDFAQAIPDNTFEYIIFEACFMAGIEVAYELKEKTNYILASSAEIISPGFTAIYPNSINHLSGSLDGLKLFAKDAFSWFDNKTGYLHSATFSIIRTSELDRLAGWLKGNCDLSKQVDINIIQHFDRYSYSLFFDFEDYYSALLETDAQRNMLKSLISNCVLWKESTLSFMKDYNGFDIRKHSGLTVYIGQKQYSYLNTEYKNLKWYKASVNVELELE</sequence>
<dbReference type="Pfam" id="PF03415">
    <property type="entry name" value="Peptidase_C11"/>
    <property type="match status" value="1"/>
</dbReference>
<dbReference type="OrthoDB" id="5507507at2"/>
<organism evidence="1 2">
    <name type="scientific">Dysgonomonas mossii</name>
    <dbReference type="NCBI Taxonomy" id="163665"/>
    <lineage>
        <taxon>Bacteria</taxon>
        <taxon>Pseudomonadati</taxon>
        <taxon>Bacteroidota</taxon>
        <taxon>Bacteroidia</taxon>
        <taxon>Bacteroidales</taxon>
        <taxon>Dysgonomonadaceae</taxon>
        <taxon>Dysgonomonas</taxon>
    </lineage>
</organism>
<evidence type="ECO:0000313" key="2">
    <source>
        <dbReference type="Proteomes" id="UP000298285"/>
    </source>
</evidence>
<dbReference type="Proteomes" id="UP000298285">
    <property type="component" value="Unassembled WGS sequence"/>
</dbReference>
<protein>
    <recommendedName>
        <fullName evidence="3">Clostripain</fullName>
    </recommendedName>
</protein>
<evidence type="ECO:0000313" key="1">
    <source>
        <dbReference type="EMBL" id="TFU91204.1"/>
    </source>
</evidence>
<dbReference type="Gene3D" id="3.40.50.11970">
    <property type="match status" value="1"/>
</dbReference>
<evidence type="ECO:0008006" key="3">
    <source>
        <dbReference type="Google" id="ProtNLM"/>
    </source>
</evidence>